<accession>A0A1N7CNR2</accession>
<sequence>MTGTTSNTIRRFARSSTDGSATELPSSVRTVVDESLSPPDRSLPAALCTVAGECSDDAADHRVNPDIDRLERVLEPVGDAVRYLEGYVRLRLAMGSVGGNAGVTAEPATDWLAEPSVDRDAAILASDSLHATAYATIAETPLPDDRLLELYRLLTQGSTALAHRSFPQFDTETPVNARVSVEATLAGVAGALGVTAVGGSTETRRCLRRYSHAIMIALASQSTVGTDDTRPRATAIAVLSGQRTPRIVEPRARVKHCSSTVTNALERARTALEPLDSDAISREVDRVSAETLPPLVRLERATRLPFQDGRT</sequence>
<keyword evidence="3" id="KW-1185">Reference proteome</keyword>
<evidence type="ECO:0000313" key="3">
    <source>
        <dbReference type="Proteomes" id="UP000185936"/>
    </source>
</evidence>
<proteinExistence type="predicted"/>
<feature type="region of interest" description="Disordered" evidence="1">
    <location>
        <begin position="13"/>
        <end position="40"/>
    </location>
</feature>
<dbReference type="AlphaFoldDB" id="A0A1N7CNR2"/>
<dbReference type="EMBL" id="FTNR01000001">
    <property type="protein sequence ID" value="SIR65155.1"/>
    <property type="molecule type" value="Genomic_DNA"/>
</dbReference>
<dbReference type="RefSeq" id="WP_076607557.1">
    <property type="nucleotide sequence ID" value="NZ_FTNR01000001.1"/>
</dbReference>
<dbReference type="STRING" id="308853.SAMN05421752_101476"/>
<dbReference type="OrthoDB" id="202855at2157"/>
<evidence type="ECO:0000313" key="2">
    <source>
        <dbReference type="EMBL" id="SIR65155.1"/>
    </source>
</evidence>
<dbReference type="Proteomes" id="UP000185936">
    <property type="component" value="Unassembled WGS sequence"/>
</dbReference>
<dbReference type="SUPFAM" id="SSF48576">
    <property type="entry name" value="Terpenoid synthases"/>
    <property type="match status" value="1"/>
</dbReference>
<evidence type="ECO:0008006" key="4">
    <source>
        <dbReference type="Google" id="ProtNLM"/>
    </source>
</evidence>
<gene>
    <name evidence="2" type="ORF">SAMN05421752_101476</name>
</gene>
<reference evidence="3" key="1">
    <citation type="submission" date="2017-01" db="EMBL/GenBank/DDBJ databases">
        <authorList>
            <person name="Varghese N."/>
            <person name="Submissions S."/>
        </authorList>
    </citation>
    <scope>NUCLEOTIDE SEQUENCE [LARGE SCALE GENOMIC DNA]</scope>
    <source>
        <strain evidence="3">type strain: HArc-</strain>
    </source>
</reference>
<protein>
    <recommendedName>
        <fullName evidence="4">Polyprenyl synthetase</fullName>
    </recommendedName>
</protein>
<evidence type="ECO:0000256" key="1">
    <source>
        <dbReference type="SAM" id="MobiDB-lite"/>
    </source>
</evidence>
<feature type="compositionally biased region" description="Polar residues" evidence="1">
    <location>
        <begin position="13"/>
        <end position="29"/>
    </location>
</feature>
<name>A0A1N7CNR2_9EURY</name>
<dbReference type="InterPro" id="IPR008949">
    <property type="entry name" value="Isoprenoid_synthase_dom_sf"/>
</dbReference>
<organism evidence="2 3">
    <name type="scientific">Natronorubrum thiooxidans</name>
    <dbReference type="NCBI Taxonomy" id="308853"/>
    <lineage>
        <taxon>Archaea</taxon>
        <taxon>Methanobacteriati</taxon>
        <taxon>Methanobacteriota</taxon>
        <taxon>Stenosarchaea group</taxon>
        <taxon>Halobacteria</taxon>
        <taxon>Halobacteriales</taxon>
        <taxon>Natrialbaceae</taxon>
        <taxon>Natronorubrum</taxon>
    </lineage>
</organism>